<gene>
    <name evidence="1" type="ORF">QFC21_000669</name>
</gene>
<evidence type="ECO:0000313" key="2">
    <source>
        <dbReference type="Proteomes" id="UP001227268"/>
    </source>
</evidence>
<organism evidence="1 2">
    <name type="scientific">Naganishia friedmannii</name>
    <dbReference type="NCBI Taxonomy" id="89922"/>
    <lineage>
        <taxon>Eukaryota</taxon>
        <taxon>Fungi</taxon>
        <taxon>Dikarya</taxon>
        <taxon>Basidiomycota</taxon>
        <taxon>Agaricomycotina</taxon>
        <taxon>Tremellomycetes</taxon>
        <taxon>Filobasidiales</taxon>
        <taxon>Filobasidiaceae</taxon>
        <taxon>Naganishia</taxon>
    </lineage>
</organism>
<comment type="caution">
    <text evidence="1">The sequence shown here is derived from an EMBL/GenBank/DDBJ whole genome shotgun (WGS) entry which is preliminary data.</text>
</comment>
<protein>
    <submittedName>
        <fullName evidence="1">Uncharacterized protein</fullName>
    </submittedName>
</protein>
<keyword evidence="2" id="KW-1185">Reference proteome</keyword>
<dbReference type="Proteomes" id="UP001227268">
    <property type="component" value="Unassembled WGS sequence"/>
</dbReference>
<proteinExistence type="predicted"/>
<name>A0ACC2WDD5_9TREE</name>
<dbReference type="EMBL" id="JASBWT010000001">
    <property type="protein sequence ID" value="KAJ9109340.1"/>
    <property type="molecule type" value="Genomic_DNA"/>
</dbReference>
<accession>A0ACC2WDD5</accession>
<evidence type="ECO:0000313" key="1">
    <source>
        <dbReference type="EMBL" id="KAJ9109340.1"/>
    </source>
</evidence>
<sequence>MADDGTSLNPTITITTVKAPGDESGSSSFIKSEPTSPSLLYLIDTGNEISIPLERSPSGSVVDTTEVKVKQEKIKREEGSLSAQMGETSISGSRATSAEGAEAIIQRESSAIDLAQIPSKPSHESPVMAPSASKRRHKYKLRPRGYDGLVKKGGVSGGSH</sequence>
<reference evidence="1" key="1">
    <citation type="submission" date="2023-04" db="EMBL/GenBank/DDBJ databases">
        <title>Draft Genome sequencing of Naganishia species isolated from polar environments using Oxford Nanopore Technology.</title>
        <authorList>
            <person name="Leo P."/>
            <person name="Venkateswaran K."/>
        </authorList>
    </citation>
    <scope>NUCLEOTIDE SEQUENCE</scope>
    <source>
        <strain evidence="1">MNA-CCFEE 5423</strain>
    </source>
</reference>